<keyword evidence="4" id="KW-1015">Disulfide bond</keyword>
<dbReference type="OrthoDB" id="550577at2759"/>
<dbReference type="AlphaFoldDB" id="A0A9P4YW27"/>
<evidence type="ECO:0000256" key="4">
    <source>
        <dbReference type="ARBA" id="ARBA00023157"/>
    </source>
</evidence>
<comment type="similarity">
    <text evidence="6">Belongs to the polysaccharide monooxygenase AA13 family.</text>
</comment>
<dbReference type="InterPro" id="IPR004302">
    <property type="entry name" value="Cellulose/chitin-bd_N"/>
</dbReference>
<feature type="chain" id="PRO_5040128969" evidence="7">
    <location>
        <begin position="18"/>
        <end position="248"/>
    </location>
</feature>
<evidence type="ECO:0000256" key="3">
    <source>
        <dbReference type="ARBA" id="ARBA00023008"/>
    </source>
</evidence>
<evidence type="ECO:0000256" key="5">
    <source>
        <dbReference type="ARBA" id="ARBA00023180"/>
    </source>
</evidence>
<organism evidence="9 10">
    <name type="scientific">Geosmithia morbida</name>
    <dbReference type="NCBI Taxonomy" id="1094350"/>
    <lineage>
        <taxon>Eukaryota</taxon>
        <taxon>Fungi</taxon>
        <taxon>Dikarya</taxon>
        <taxon>Ascomycota</taxon>
        <taxon>Pezizomycotina</taxon>
        <taxon>Sordariomycetes</taxon>
        <taxon>Hypocreomycetidae</taxon>
        <taxon>Hypocreales</taxon>
        <taxon>Bionectriaceae</taxon>
        <taxon>Geosmithia</taxon>
    </lineage>
</organism>
<evidence type="ECO:0000256" key="6">
    <source>
        <dbReference type="ARBA" id="ARBA00034311"/>
    </source>
</evidence>
<accession>A0A9P4YW27</accession>
<evidence type="ECO:0000256" key="1">
    <source>
        <dbReference type="ARBA" id="ARBA00001973"/>
    </source>
</evidence>
<keyword evidence="7" id="KW-0732">Signal</keyword>
<dbReference type="GeneID" id="55973273"/>
<feature type="domain" description="Chitin-binding type-4" evidence="8">
    <location>
        <begin position="18"/>
        <end position="245"/>
    </location>
</feature>
<keyword evidence="5" id="KW-0325">Glycoprotein</keyword>
<keyword evidence="9" id="KW-0503">Monooxygenase</keyword>
<dbReference type="Proteomes" id="UP000749293">
    <property type="component" value="Unassembled WGS sequence"/>
</dbReference>
<evidence type="ECO:0000256" key="7">
    <source>
        <dbReference type="SAM" id="SignalP"/>
    </source>
</evidence>
<keyword evidence="10" id="KW-1185">Reference proteome</keyword>
<keyword evidence="9" id="KW-0560">Oxidoreductase</keyword>
<dbReference type="PANTHER" id="PTHR36575:SF2">
    <property type="entry name" value="CHITIN-BINDING TYPE-4 DOMAIN-CONTAINING PROTEIN-RELATED"/>
    <property type="match status" value="1"/>
</dbReference>
<keyword evidence="2" id="KW-0479">Metal-binding</keyword>
<dbReference type="GO" id="GO:0046872">
    <property type="term" value="F:metal ion binding"/>
    <property type="evidence" value="ECO:0007669"/>
    <property type="project" value="UniProtKB-KW"/>
</dbReference>
<proteinExistence type="inferred from homology"/>
<comment type="caution">
    <text evidence="9">The sequence shown here is derived from an EMBL/GenBank/DDBJ whole genome shotgun (WGS) entry which is preliminary data.</text>
</comment>
<sequence length="248" mass="26464">MLSQIAMLAALAATVNAHGYMITPMSRVGLNADGGAGADTCPECTILEPVESWPTLNAAKVAKTGPCGYNERVGVDYNQPGDAWGKSPVQTYKSGDTIDVQWCVDNNGDHGGAFSYRICQDQDLVNKFLDATTIPSLDVKQQLEDCFEKGILPCSDVDGNACDPSGDCAADSCRNSDWWGCPARDAGGCKSIDNAEHGSCWTSIAGGYTVSGKVKLPEMTSEHTLLGFKWNSYETPQVYLNCADIAIE</sequence>
<feature type="signal peptide" evidence="7">
    <location>
        <begin position="1"/>
        <end position="17"/>
    </location>
</feature>
<dbReference type="Pfam" id="PF03067">
    <property type="entry name" value="LPMO_10"/>
    <property type="match status" value="1"/>
</dbReference>
<keyword evidence="3" id="KW-0186">Copper</keyword>
<reference evidence="9" key="1">
    <citation type="submission" date="2020-03" db="EMBL/GenBank/DDBJ databases">
        <title>Site-based positive gene gene selection in Geosmithia morbida across the United States reveals a broad range of putative effectors and factors for local host and environmental adapation.</title>
        <authorList>
            <person name="Onufrak A."/>
            <person name="Murdoch R.W."/>
            <person name="Gazis R."/>
            <person name="Huff M."/>
            <person name="Staton M."/>
            <person name="Klingeman W."/>
            <person name="Hadziabdic D."/>
        </authorList>
    </citation>
    <scope>NUCLEOTIDE SEQUENCE</scope>
    <source>
        <strain evidence="9">1262</strain>
    </source>
</reference>
<gene>
    <name evidence="9" type="ORF">GMORB2_7050</name>
</gene>
<dbReference type="GO" id="GO:0004497">
    <property type="term" value="F:monooxygenase activity"/>
    <property type="evidence" value="ECO:0007669"/>
    <property type="project" value="UniProtKB-KW"/>
</dbReference>
<dbReference type="EMBL" id="JAANYQ010000008">
    <property type="protein sequence ID" value="KAF4122743.1"/>
    <property type="molecule type" value="Genomic_DNA"/>
</dbReference>
<evidence type="ECO:0000259" key="8">
    <source>
        <dbReference type="Pfam" id="PF03067"/>
    </source>
</evidence>
<comment type="cofactor">
    <cofactor evidence="1">
        <name>Cu(2+)</name>
        <dbReference type="ChEBI" id="CHEBI:29036"/>
    </cofactor>
</comment>
<dbReference type="RefSeq" id="XP_035321395.1">
    <property type="nucleotide sequence ID" value="XM_035469015.1"/>
</dbReference>
<dbReference type="PANTHER" id="PTHR36575">
    <property type="entry name" value="BINDING PROTEIN, PUTATIVE (AFU_ORTHOLOGUE AFUA_1G14430)-RELATED"/>
    <property type="match status" value="1"/>
</dbReference>
<evidence type="ECO:0000256" key="2">
    <source>
        <dbReference type="ARBA" id="ARBA00022723"/>
    </source>
</evidence>
<dbReference type="InterPro" id="IPR052282">
    <property type="entry name" value="Starch-active_LPMO"/>
</dbReference>
<evidence type="ECO:0000313" key="9">
    <source>
        <dbReference type="EMBL" id="KAF4122743.1"/>
    </source>
</evidence>
<protein>
    <submittedName>
        <fullName evidence="9">Lytic starch monooxygenase</fullName>
    </submittedName>
</protein>
<evidence type="ECO:0000313" key="10">
    <source>
        <dbReference type="Proteomes" id="UP000749293"/>
    </source>
</evidence>
<name>A0A9P4YW27_9HYPO</name>